<dbReference type="AlphaFoldDB" id="A0A482Y1W0"/>
<dbReference type="Gene3D" id="3.40.720.10">
    <property type="entry name" value="Alkaline Phosphatase, subunit A"/>
    <property type="match status" value="1"/>
</dbReference>
<dbReference type="SUPFAM" id="SSF53649">
    <property type="entry name" value="Alkaline phosphatase-like"/>
    <property type="match status" value="1"/>
</dbReference>
<dbReference type="InterPro" id="IPR000917">
    <property type="entry name" value="Sulfatase_N"/>
</dbReference>
<sequence length="529" mass="59016">MSDSNGRDDESHRTVRNVVLVVLDTARAKSVGMQSVLAERNASPTDSAGFRSAPGERPGSSDDSVGTRPTPTLTRLAEEGTAFENAFATAPWTLPSHASLFTGTYPSEHGTHGGHTYLDDELRTVPEAFTDAGFETIGVSNNTWITEEFGFDRGFADLRKGWQYIQSDADMGAVVRGEDVREKLLATRARLFDGNPVVNAANILYSELFQPAGDDGSARAVDWIADWLGDRDGDRPFFLFCNFIEPHVEYDPPREYAERFLPAGASYEEATAIRQDPRAYDCDDYDISDHEFALLRGLYRAELAYVDHQLGRLRTALEDAGEWPDTLFVVCGDHGEHIGEHDFFGHQYNLYDTLLTVPLVCHGGPFTGGGRRDDLVQLLDLPATLLETAGIGDPALREQWSSRSLHPESDARDRDAVFAEYVAPQPSIERLEARFGEVPASVREFDRRLRAVRTSEYKYVRGDDGSERLHHVRTDPLEHTDISDAEPERVRTLRRRLEDRFDPLAEASGAGEVEMRDGTKERLADLGYL</sequence>
<dbReference type="STRING" id="222984.GCA_000731985_00491"/>
<dbReference type="Proteomes" id="UP000292704">
    <property type="component" value="Unassembled WGS sequence"/>
</dbReference>
<comment type="caution">
    <text evidence="3">The sequence shown here is derived from an EMBL/GenBank/DDBJ whole genome shotgun (WGS) entry which is preliminary data.</text>
</comment>
<dbReference type="EMBL" id="SHMR01000001">
    <property type="protein sequence ID" value="RZH68353.1"/>
    <property type="molecule type" value="Genomic_DNA"/>
</dbReference>
<reference evidence="3 4" key="1">
    <citation type="submission" date="2019-02" db="EMBL/GenBank/DDBJ databases">
        <title>Genome analysis provides insights into bioremediation potentialities and Haloocin production by Natrinema altunense strain 4.1R isolated from Chott Douz in Tunisian desert.</title>
        <authorList>
            <person name="Najjari A."/>
            <person name="Youssef N."/>
            <person name="Ben Dhia O."/>
            <person name="Ferjani R."/>
            <person name="El Hidri D."/>
            <person name="Ouzari H.I."/>
            <person name="Cherif A."/>
        </authorList>
    </citation>
    <scope>NUCLEOTIDE SEQUENCE [LARGE SCALE GENOMIC DNA]</scope>
    <source>
        <strain evidence="3 4">4.1R</strain>
    </source>
</reference>
<feature type="region of interest" description="Disordered" evidence="1">
    <location>
        <begin position="37"/>
        <end position="71"/>
    </location>
</feature>
<gene>
    <name evidence="3" type="ORF">ELS17_02470</name>
</gene>
<feature type="domain" description="Sulfatase N-terminal" evidence="2">
    <location>
        <begin position="16"/>
        <end position="391"/>
    </location>
</feature>
<dbReference type="InterPro" id="IPR052701">
    <property type="entry name" value="GAG_Ulvan_Degrading_Sulfatases"/>
</dbReference>
<organism evidence="3 4">
    <name type="scientific">Natrinema altunense</name>
    <dbReference type="NCBI Taxonomy" id="222984"/>
    <lineage>
        <taxon>Archaea</taxon>
        <taxon>Methanobacteriati</taxon>
        <taxon>Methanobacteriota</taxon>
        <taxon>Stenosarchaea group</taxon>
        <taxon>Halobacteria</taxon>
        <taxon>Halobacteriales</taxon>
        <taxon>Natrialbaceae</taxon>
        <taxon>Natrinema</taxon>
    </lineage>
</organism>
<dbReference type="RefSeq" id="WP_130169397.1">
    <property type="nucleotide sequence ID" value="NZ_SHMR01000001.1"/>
</dbReference>
<evidence type="ECO:0000256" key="1">
    <source>
        <dbReference type="SAM" id="MobiDB-lite"/>
    </source>
</evidence>
<evidence type="ECO:0000259" key="2">
    <source>
        <dbReference type="Pfam" id="PF00884"/>
    </source>
</evidence>
<name>A0A482Y1W0_9EURY</name>
<dbReference type="PANTHER" id="PTHR43751:SF3">
    <property type="entry name" value="SULFATASE N-TERMINAL DOMAIN-CONTAINING PROTEIN"/>
    <property type="match status" value="1"/>
</dbReference>
<dbReference type="PANTHER" id="PTHR43751">
    <property type="entry name" value="SULFATASE"/>
    <property type="match status" value="1"/>
</dbReference>
<dbReference type="CDD" id="cd16148">
    <property type="entry name" value="sulfatase_like"/>
    <property type="match status" value="1"/>
</dbReference>
<dbReference type="Pfam" id="PF00884">
    <property type="entry name" value="Sulfatase"/>
    <property type="match status" value="1"/>
</dbReference>
<evidence type="ECO:0000313" key="4">
    <source>
        <dbReference type="Proteomes" id="UP000292704"/>
    </source>
</evidence>
<feature type="compositionally biased region" description="Polar residues" evidence="1">
    <location>
        <begin position="61"/>
        <end position="71"/>
    </location>
</feature>
<accession>A0A482Y1W0</accession>
<protein>
    <submittedName>
        <fullName evidence="3">Sulfatase</fullName>
    </submittedName>
</protein>
<evidence type="ECO:0000313" key="3">
    <source>
        <dbReference type="EMBL" id="RZH68353.1"/>
    </source>
</evidence>
<dbReference type="InterPro" id="IPR017850">
    <property type="entry name" value="Alkaline_phosphatase_core_sf"/>
</dbReference>
<proteinExistence type="predicted"/>
<dbReference type="OrthoDB" id="102174at2157"/>